<name>A0ABS3LEG1_9ENTE</name>
<evidence type="ECO:0000256" key="1">
    <source>
        <dbReference type="SAM" id="Phobius"/>
    </source>
</evidence>
<organism evidence="2 3">
    <name type="scientific">Candidatus Enterococcus moelleringii</name>
    <dbReference type="NCBI Taxonomy" id="2815325"/>
    <lineage>
        <taxon>Bacteria</taxon>
        <taxon>Bacillati</taxon>
        <taxon>Bacillota</taxon>
        <taxon>Bacilli</taxon>
        <taxon>Lactobacillales</taxon>
        <taxon>Enterococcaceae</taxon>
        <taxon>Enterococcus</taxon>
    </lineage>
</organism>
<accession>A0ABS3LEG1</accession>
<proteinExistence type="predicted"/>
<gene>
    <name evidence="2" type="ORF">JZO70_17705</name>
</gene>
<protein>
    <submittedName>
        <fullName evidence="2">ECF transporter S component</fullName>
    </submittedName>
</protein>
<feature type="transmembrane region" description="Helical" evidence="1">
    <location>
        <begin position="37"/>
        <end position="63"/>
    </location>
</feature>
<dbReference type="Gene3D" id="1.10.1760.20">
    <property type="match status" value="1"/>
</dbReference>
<feature type="transmembrane region" description="Helical" evidence="1">
    <location>
        <begin position="129"/>
        <end position="154"/>
    </location>
</feature>
<keyword evidence="1" id="KW-1133">Transmembrane helix</keyword>
<feature type="transmembrane region" description="Helical" evidence="1">
    <location>
        <begin position="99"/>
        <end position="122"/>
    </location>
</feature>
<evidence type="ECO:0000313" key="2">
    <source>
        <dbReference type="EMBL" id="MBO1308015.1"/>
    </source>
</evidence>
<keyword evidence="3" id="KW-1185">Reference proteome</keyword>
<dbReference type="Pfam" id="PF12822">
    <property type="entry name" value="ECF_trnsprt"/>
    <property type="match status" value="1"/>
</dbReference>
<evidence type="ECO:0000313" key="3">
    <source>
        <dbReference type="Proteomes" id="UP000664601"/>
    </source>
</evidence>
<sequence length="165" mass="17446">MNNATKRLTTLAILLALCVIGANIKILGSIALDSFPAFIGAIVLGPAAGAFLGFFGHMISALLSGFPSSLPIHLIIAAIMALCMFAYSWTRRKLAKNKLAASVVSMVVAYIINVPLDIVLLYPLMGPGIFVLFVPLTLATVVNLGLSEIVILGIPSKYKEFVSAK</sequence>
<keyword evidence="1" id="KW-0472">Membrane</keyword>
<reference evidence="2 3" key="1">
    <citation type="submission" date="2021-03" db="EMBL/GenBank/DDBJ databases">
        <title>Enterococcal diversity collection.</title>
        <authorList>
            <person name="Gilmore M.S."/>
            <person name="Schwartzman J."/>
            <person name="Van Tyne D."/>
            <person name="Martin M."/>
            <person name="Earl A.M."/>
            <person name="Manson A.L."/>
            <person name="Straub T."/>
            <person name="Salamzade R."/>
            <person name="Saavedra J."/>
            <person name="Lebreton F."/>
            <person name="Prichula J."/>
            <person name="Schaufler K."/>
            <person name="Gaca A."/>
            <person name="Sgardioli B."/>
            <person name="Wagenaar J."/>
            <person name="Strong T."/>
        </authorList>
    </citation>
    <scope>NUCLEOTIDE SEQUENCE [LARGE SCALE GENOMIC DNA]</scope>
    <source>
        <strain evidence="2 3">669A</strain>
    </source>
</reference>
<keyword evidence="1" id="KW-0812">Transmembrane</keyword>
<dbReference type="InterPro" id="IPR024529">
    <property type="entry name" value="ECF_trnsprt_substrate-spec"/>
</dbReference>
<dbReference type="RefSeq" id="WP_207675005.1">
    <property type="nucleotide sequence ID" value="NZ_JAFREM010000029.1"/>
</dbReference>
<dbReference type="Proteomes" id="UP000664601">
    <property type="component" value="Unassembled WGS sequence"/>
</dbReference>
<dbReference type="EMBL" id="JAFREM010000029">
    <property type="protein sequence ID" value="MBO1308015.1"/>
    <property type="molecule type" value="Genomic_DNA"/>
</dbReference>
<comment type="caution">
    <text evidence="2">The sequence shown here is derived from an EMBL/GenBank/DDBJ whole genome shotgun (WGS) entry which is preliminary data.</text>
</comment>
<feature type="transmembrane region" description="Helical" evidence="1">
    <location>
        <begin position="70"/>
        <end position="87"/>
    </location>
</feature>